<reference evidence="2" key="3">
    <citation type="submission" date="2023-04" db="EMBL/GenBank/DDBJ databases">
        <title>WGS assembly of Eucalyptus grandis.</title>
        <authorList>
            <person name="Myburg A."/>
            <person name="Grattapaglia D."/>
            <person name="Tuskan G."/>
            <person name="Hellsten U."/>
            <person name="Hayes R."/>
            <person name="Grimwood J."/>
            <person name="Jenkins J."/>
            <person name="Lindquist E."/>
            <person name="Tice H."/>
            <person name="Bauer D."/>
            <person name="Goodstein D."/>
            <person name="Dubchak I."/>
            <person name="Poliakov A."/>
            <person name="Mizrachi E."/>
            <person name="Kullan A."/>
            <person name="Hussey S."/>
            <person name="Pinard D."/>
            <person name="Van D."/>
            <person name="Singh P."/>
            <person name="Van J."/>
            <person name="Silva-Junior O."/>
            <person name="Togawa R."/>
            <person name="Pappas M."/>
            <person name="Faria D."/>
            <person name="Sansaloni C."/>
            <person name="Petroli C."/>
            <person name="Yang X."/>
            <person name="Ranjan P."/>
            <person name="Tschaplinski T."/>
            <person name="Ye C."/>
            <person name="Li T."/>
            <person name="Sterck L."/>
            <person name="Vanneste K."/>
            <person name="Murat F."/>
            <person name="Soler M."/>
            <person name="Clemente H."/>
            <person name="Saidi N."/>
            <person name="Cassan-Wang H."/>
            <person name="Dunand C."/>
            <person name="Hefer C."/>
            <person name="Bornberg-Bauer E."/>
            <person name="Kersting A."/>
            <person name="Vining K."/>
            <person name="Amarasinghe V."/>
            <person name="Ranik M."/>
            <person name="Naithani S."/>
            <person name="Elser J."/>
            <person name="Boyd A."/>
            <person name="Liston A."/>
            <person name="Spatafora J."/>
            <person name="Dharmwardhana P."/>
            <person name="Raja R."/>
            <person name="Sullivan C."/>
            <person name="Romanel E."/>
            <person name="Alves-Ferreira M."/>
            <person name="Kulheim C."/>
            <person name="Foley W."/>
            <person name="Carocha V."/>
            <person name="Paiva J."/>
            <person name="Kudrna D."/>
            <person name="Brommonschenkel S."/>
            <person name="Pasquali G."/>
            <person name="Byrne M."/>
            <person name="Rigault P."/>
            <person name="Tibbits J."/>
            <person name="Spokevicius A."/>
            <person name="Jones R."/>
            <person name="Steane D."/>
            <person name="Vaillancourt R."/>
            <person name="Potts B."/>
            <person name="Joubert F."/>
            <person name="Barry K."/>
            <person name="Pappas G."/>
            <person name="Strauss S."/>
            <person name="Jaiswal P."/>
            <person name="Grima-Pettenati J."/>
            <person name="Salse J."/>
            <person name="Van D."/>
            <person name="Rokhsar D."/>
            <person name="Schmutz J."/>
        </authorList>
    </citation>
    <scope>NUCLEOTIDE SEQUENCE</scope>
    <source>
        <tissue evidence="2">Leaf extractions</tissue>
    </source>
</reference>
<reference evidence="2" key="2">
    <citation type="journal article" date="2014" name="Nature">
        <title>The genome of Eucalyptus grandis.</title>
        <authorList>
            <person name="Myburg A.A."/>
            <person name="Grattapaglia D."/>
            <person name="Tuskan G.A."/>
            <person name="Hellsten U."/>
            <person name="Hayes R.D."/>
            <person name="Grimwood J."/>
            <person name="Jenkins J."/>
            <person name="Lindquist E."/>
            <person name="Tice H."/>
            <person name="Bauer D."/>
            <person name="Goodstein D.M."/>
            <person name="Dubchak I."/>
            <person name="Poliakov A."/>
            <person name="Mizrachi E."/>
            <person name="Kullan A.R."/>
            <person name="Hussey S.G."/>
            <person name="Pinard D."/>
            <person name="van der Merwe K."/>
            <person name="Singh P."/>
            <person name="van Jaarsveld I."/>
            <person name="Silva-Junior O.B."/>
            <person name="Togawa R.C."/>
            <person name="Pappas M.R."/>
            <person name="Faria D.A."/>
            <person name="Sansaloni C.P."/>
            <person name="Petroli C.D."/>
            <person name="Yang X."/>
            <person name="Ranjan P."/>
            <person name="Tschaplinski T.J."/>
            <person name="Ye C.Y."/>
            <person name="Li T."/>
            <person name="Sterck L."/>
            <person name="Vanneste K."/>
            <person name="Murat F."/>
            <person name="Soler M."/>
            <person name="Clemente H.S."/>
            <person name="Saidi N."/>
            <person name="Cassan-Wang H."/>
            <person name="Dunand C."/>
            <person name="Hefer C.A."/>
            <person name="Bornberg-Bauer E."/>
            <person name="Kersting A.R."/>
            <person name="Vining K."/>
            <person name="Amarasinghe V."/>
            <person name="Ranik M."/>
            <person name="Naithani S."/>
            <person name="Elser J."/>
            <person name="Boyd A.E."/>
            <person name="Liston A."/>
            <person name="Spatafora J.W."/>
            <person name="Dharmwardhana P."/>
            <person name="Raja R."/>
            <person name="Sullivan C."/>
            <person name="Romanel E."/>
            <person name="Alves-Ferreira M."/>
            <person name="Kulheim C."/>
            <person name="Foley W."/>
            <person name="Carocha V."/>
            <person name="Paiva J."/>
            <person name="Kudrna D."/>
            <person name="Brommonschenkel S.H."/>
            <person name="Pasquali G."/>
            <person name="Byrne M."/>
            <person name="Rigault P."/>
            <person name="Tibbits J."/>
            <person name="Spokevicius A."/>
            <person name="Jones R.C."/>
            <person name="Steane D.A."/>
            <person name="Vaillancourt R.E."/>
            <person name="Potts B.M."/>
            <person name="Joubert F."/>
            <person name="Barry K."/>
            <person name="Pappas G.J."/>
            <person name="Strauss S.H."/>
            <person name="Jaiswal P."/>
            <person name="Grima-Pettenati J."/>
            <person name="Salse J."/>
            <person name="Van de Peer Y."/>
            <person name="Rokhsar D.S."/>
            <person name="Schmutz J."/>
        </authorList>
    </citation>
    <scope>NUCLEOTIDE SEQUENCE</scope>
    <source>
        <tissue evidence="2">Leaf extractions</tissue>
    </source>
</reference>
<evidence type="ECO:0000313" key="3">
    <source>
        <dbReference type="EMBL" id="KCW44363.1"/>
    </source>
</evidence>
<gene>
    <name evidence="3" type="ORF">EUGRSUZ_L02166</name>
</gene>
<dbReference type="FunCoup" id="A0A058ZRD7">
    <property type="interactions" value="84"/>
</dbReference>
<evidence type="ECO:0000256" key="1">
    <source>
        <dbReference type="SAM" id="MobiDB-lite"/>
    </source>
</evidence>
<dbReference type="OMA" id="RICRLKV"/>
<dbReference type="AlphaFoldDB" id="A0A058ZRD7"/>
<dbReference type="Gramene" id="KCW44363">
    <property type="protein sequence ID" value="KCW44363"/>
    <property type="gene ID" value="EUGRSUZ_L02166"/>
</dbReference>
<organism evidence="3">
    <name type="scientific">Eucalyptus grandis</name>
    <name type="common">Flooded gum</name>
    <dbReference type="NCBI Taxonomy" id="71139"/>
    <lineage>
        <taxon>Eukaryota</taxon>
        <taxon>Viridiplantae</taxon>
        <taxon>Streptophyta</taxon>
        <taxon>Embryophyta</taxon>
        <taxon>Tracheophyta</taxon>
        <taxon>Spermatophyta</taxon>
        <taxon>Magnoliopsida</taxon>
        <taxon>eudicotyledons</taxon>
        <taxon>Gunneridae</taxon>
        <taxon>Pentapetalae</taxon>
        <taxon>rosids</taxon>
        <taxon>malvids</taxon>
        <taxon>Myrtales</taxon>
        <taxon>Myrtaceae</taxon>
        <taxon>Myrtoideae</taxon>
        <taxon>Eucalypteae</taxon>
        <taxon>Eucalyptus</taxon>
    </lineage>
</organism>
<dbReference type="InParanoid" id="A0A058ZRD7"/>
<protein>
    <submittedName>
        <fullName evidence="3">Uncharacterized protein</fullName>
    </submittedName>
</protein>
<keyword evidence="4" id="KW-1185">Reference proteome</keyword>
<evidence type="ECO:0000313" key="4">
    <source>
        <dbReference type="Proteomes" id="UP000030711"/>
    </source>
</evidence>
<dbReference type="OrthoDB" id="1909082at2759"/>
<name>A0A058ZRD7_EUCGR</name>
<proteinExistence type="predicted"/>
<feature type="region of interest" description="Disordered" evidence="1">
    <location>
        <begin position="1"/>
        <end position="22"/>
    </location>
</feature>
<dbReference type="Proteomes" id="UP000030711">
    <property type="component" value="Unassembled WGS sequence"/>
</dbReference>
<dbReference type="EMBL" id="KK199391">
    <property type="protein sequence ID" value="KCW44363.1"/>
    <property type="molecule type" value="Genomic_DNA"/>
</dbReference>
<dbReference type="PANTHER" id="PTHR35687:SF1">
    <property type="entry name" value="OS07G0516700 PROTEIN"/>
    <property type="match status" value="1"/>
</dbReference>
<sequence length="116" mass="13616">MSISSRGPYGYSKMEQEDPEEASHRRAQFLIYKALERADCESAQARRLSFLRIRFCRLKMRVGKRLKRMRKGMLLTLSQSRVGAYKQKIVKQIKRSCLRLFRLGESTKPSIPHLLI</sequence>
<accession>A0A058ZRD7</accession>
<reference evidence="3" key="1">
    <citation type="submission" date="2013-07" db="EMBL/GenBank/DDBJ databases">
        <title>The genome of Eucalyptus grandis.</title>
        <authorList>
            <person name="Schmutz J."/>
            <person name="Hayes R."/>
            <person name="Myburg A."/>
            <person name="Tuskan G."/>
            <person name="Grattapaglia D."/>
            <person name="Rokhsar D.S."/>
        </authorList>
    </citation>
    <scope>NUCLEOTIDE SEQUENCE</scope>
    <source>
        <tissue evidence="3">Leaf extractions</tissue>
    </source>
</reference>
<dbReference type="EMBL" id="MU848874">
    <property type="protein sequence ID" value="KAK2631983.1"/>
    <property type="molecule type" value="Genomic_DNA"/>
</dbReference>
<dbReference type="eggNOG" id="ENOG502S4N4">
    <property type="taxonomic scope" value="Eukaryota"/>
</dbReference>
<reference evidence="2" key="4">
    <citation type="submission" date="2023-07" db="EMBL/GenBank/DDBJ databases">
        <authorList>
            <person name="Myburg A.A."/>
            <person name="Grattapaglia D."/>
            <person name="Tuskan G.A."/>
            <person name="Hellsten U."/>
            <person name="Hayes R.D."/>
            <person name="Grimwood J."/>
            <person name="Jenkins J."/>
            <person name="Lindquist E."/>
            <person name="Tice H."/>
            <person name="Bauer D."/>
            <person name="Goodstein D.M."/>
            <person name="Dubchak I."/>
            <person name="Poliakov A."/>
            <person name="Mizrachi E."/>
            <person name="Kullan A.R."/>
            <person name="Hussey S.G."/>
            <person name="Pinard D."/>
            <person name="Van D.M."/>
            <person name="Singh P."/>
            <person name="Van J.I."/>
            <person name="Silva-Junior O.B."/>
            <person name="Togawa R.C."/>
            <person name="Pappas M.R."/>
            <person name="Faria D.A."/>
            <person name="Sansaloni C.P."/>
            <person name="Petroli C.D."/>
            <person name="Yang X."/>
            <person name="Ranjan P."/>
            <person name="Tschaplinski T.J."/>
            <person name="Ye C.Y."/>
            <person name="Li T."/>
            <person name="Sterck L."/>
            <person name="Vanneste K."/>
            <person name="Murat F."/>
            <person name="Soler M."/>
            <person name="Clemente H.S."/>
            <person name="Saidi N."/>
            <person name="Cassan-Wang H."/>
            <person name="Dunand C."/>
            <person name="Hefer C.A."/>
            <person name="Bornberg-Bauer E."/>
            <person name="Kersting A.R."/>
            <person name="Vining K."/>
            <person name="Amarasinghe V."/>
            <person name="Ranik M."/>
            <person name="Naithani S."/>
            <person name="Elser J."/>
            <person name="Boyd A.E."/>
            <person name="Liston A."/>
            <person name="Spatafora J.W."/>
            <person name="Dharmwardhana P."/>
            <person name="Raja R."/>
            <person name="Sullivan C."/>
            <person name="Romanel E."/>
            <person name="Alves-Ferreira M."/>
            <person name="Kulheim C."/>
            <person name="Foley W."/>
            <person name="Carocha V."/>
            <person name="Paiva J."/>
            <person name="Kudrna D."/>
            <person name="Brommonschenkel S.H."/>
            <person name="Pasquali G."/>
            <person name="Byrne M."/>
            <person name="Rigault P."/>
            <person name="Tibbits J."/>
            <person name="Spokevicius A."/>
            <person name="Jones R.C."/>
            <person name="Steane D.A."/>
            <person name="Vaillancourt R.E."/>
            <person name="Potts B.M."/>
            <person name="Joubert F."/>
            <person name="Barry K."/>
            <person name="Pappas G.J."/>
            <person name="Strauss S.H."/>
            <person name="Jaiswal P."/>
            <person name="Grima-Pettenati J."/>
            <person name="Salse J."/>
            <person name="Van D.P."/>
            <person name="Rokhsar D.S."/>
            <person name="Schmutz J."/>
        </authorList>
    </citation>
    <scope>NUCLEOTIDE SEQUENCE</scope>
    <source>
        <tissue evidence="2">Leaf extractions</tissue>
    </source>
</reference>
<evidence type="ECO:0000313" key="2">
    <source>
        <dbReference type="EMBL" id="KAK2631983.1"/>
    </source>
</evidence>
<dbReference type="PANTHER" id="PTHR35687">
    <property type="entry name" value="OS07G0516700 PROTEIN"/>
    <property type="match status" value="1"/>
</dbReference>
<dbReference type="KEGG" id="egr:104430380"/>